<evidence type="ECO:0000313" key="2">
    <source>
        <dbReference type="Proteomes" id="UP000004816"/>
    </source>
</evidence>
<name>E5XKX1_SEGRC</name>
<dbReference type="STRING" id="679197.HMPREF9336_00140"/>
<dbReference type="HOGENOM" id="CLU_141082_0_0_11"/>
<gene>
    <name evidence="1" type="ORF">HMPREF9336_00140</name>
</gene>
<accession>E5XKX1</accession>
<dbReference type="RefSeq" id="WP_007466841.1">
    <property type="nucleotide sequence ID" value="NZ_KI391954.1"/>
</dbReference>
<dbReference type="AlphaFoldDB" id="E5XKX1"/>
<protein>
    <recommendedName>
        <fullName evidence="3">Nitroreductase family deazaflavin-dependent oxidoreductase</fullName>
    </recommendedName>
</protein>
<evidence type="ECO:0008006" key="3">
    <source>
        <dbReference type="Google" id="ProtNLM"/>
    </source>
</evidence>
<proteinExistence type="predicted"/>
<dbReference type="EMBL" id="ACZI02000003">
    <property type="protein sequence ID" value="EFV14953.1"/>
    <property type="molecule type" value="Genomic_DNA"/>
</dbReference>
<reference evidence="1 2" key="1">
    <citation type="journal article" date="2011" name="Stand. Genomic Sci.">
        <title>High quality draft genome sequence of Segniliparus rugosus CDC 945(T)= (ATCC BAA-974(T)).</title>
        <authorList>
            <person name="Earl A.M."/>
            <person name="Desjardins C.A."/>
            <person name="Fitzgerald M.G."/>
            <person name="Arachchi H.M."/>
            <person name="Zeng Q."/>
            <person name="Mehta T."/>
            <person name="Griggs A."/>
            <person name="Birren B.W."/>
            <person name="Toney N.C."/>
            <person name="Carr J."/>
            <person name="Posey J."/>
            <person name="Butler W.R."/>
        </authorList>
    </citation>
    <scope>NUCLEOTIDE SEQUENCE [LARGE SCALE GENOMIC DNA]</scope>
    <source>
        <strain evidence="2">ATCC BAA-974 / DSM 45345 / CCUG 50838 / CIP 108380 / JCM 13579 / CDC 945</strain>
    </source>
</reference>
<sequence length="113" mass="12118">MAQFEKRAANPVLRLVAPHFGVIRHKGRKSGKAHATLITLVARDEVFSVNLGPRQGRDWRKNLASPGGMVRHRGADDLISSVEARPGGRALMPSAAKALVRAGSYVAVQPKGC</sequence>
<keyword evidence="2" id="KW-1185">Reference proteome</keyword>
<dbReference type="OrthoDB" id="3778270at2"/>
<comment type="caution">
    <text evidence="1">The sequence shown here is derived from an EMBL/GenBank/DDBJ whole genome shotgun (WGS) entry which is preliminary data.</text>
</comment>
<dbReference type="Proteomes" id="UP000004816">
    <property type="component" value="Unassembled WGS sequence"/>
</dbReference>
<organism evidence="1 2">
    <name type="scientific">Segniliparus rugosus (strain ATCC BAA-974 / DSM 45345 / CCUG 50838 / CIP 108380 / JCM 13579 / CDC 945)</name>
    <dbReference type="NCBI Taxonomy" id="679197"/>
    <lineage>
        <taxon>Bacteria</taxon>
        <taxon>Bacillati</taxon>
        <taxon>Actinomycetota</taxon>
        <taxon>Actinomycetes</taxon>
        <taxon>Mycobacteriales</taxon>
        <taxon>Segniliparaceae</taxon>
        <taxon>Segniliparus</taxon>
    </lineage>
</organism>
<evidence type="ECO:0000313" key="1">
    <source>
        <dbReference type="EMBL" id="EFV14953.1"/>
    </source>
</evidence>